<dbReference type="Proteomes" id="UP000076661">
    <property type="component" value="Unassembled WGS sequence"/>
</dbReference>
<dbReference type="Gene3D" id="3.40.50.300">
    <property type="entry name" value="P-loop containing nucleotide triphosphate hydrolases"/>
    <property type="match status" value="2"/>
</dbReference>
<dbReference type="PROSITE" id="PS51192">
    <property type="entry name" value="HELICASE_ATP_BIND_1"/>
    <property type="match status" value="1"/>
</dbReference>
<feature type="domain" description="Helicase ATP-binding" evidence="1">
    <location>
        <begin position="335"/>
        <end position="490"/>
    </location>
</feature>
<proteinExistence type="predicted"/>
<dbReference type="Pfam" id="PF13091">
    <property type="entry name" value="PLDc_2"/>
    <property type="match status" value="1"/>
</dbReference>
<dbReference type="InterPro" id="IPR014001">
    <property type="entry name" value="Helicase_ATP-bd"/>
</dbReference>
<evidence type="ECO:0000259" key="1">
    <source>
        <dbReference type="PROSITE" id="PS51192"/>
    </source>
</evidence>
<dbReference type="Gene3D" id="3.30.870.10">
    <property type="entry name" value="Endonuclease Chain A"/>
    <property type="match status" value="1"/>
</dbReference>
<dbReference type="Pfam" id="PF04851">
    <property type="entry name" value="ResIII"/>
    <property type="match status" value="1"/>
</dbReference>
<sequence length="1054" mass="119523">MQQIGIYEQLITQVVEQNLNREQFYIGERPLEAAEASIWLSRFLSKLISHAIDAVPSSDDNRIAKQIELANKLVFWLKDHIKDDQLIDENLIDSQGRILTALFDKQNPISSDLPTYSKDIFPQTGLSQSELFSGANAGISLESELKREILSSDTIYWLVSFVRWTGLRIFKDELKKFVQSGKKLKVITTSYMGATEQRAVDFLASLPNTQVKVSYNNDSQRLHAKSYLFLRDNGFHTGYIGSSNLSKAALSNGLEWNLKVTNQEIPHIIQKALSTFETYWESDDFELYTGDLECQNRLGQALNTAKDKSTDSSHFYLDIQPKSHQKAMLEKLSAERSVHGRYKNLVVAATGTGKTLISAFDFAQFSKQNPQAKLLFVAHRQEILKQARSAYRAVLKNNQFGELWVGQHKPNNFNHLFASIQTLNNQLETLNLTADFYDYIVIDEVHHIAANSYRGVINHFAPNILLGLTATPERQDGGNILSDFDNVIAAELRLPEAINNRYLIPFQYFAIDDDTDLSRVSWQRGRYDIGALTHVFTQNDHRALKIMQALADIVANVHTIKALAFCVSKQHAIFMAEQFNLKGISSDVLTSDNANDRHNKQQALRQGDIQILCVVDIFNEGVDIPEVDTLLFLRPTESLTLFLQQLGRGLRLTQDKECCTVLDFVGNARPEYDFASKFRALVGKTNTSISQEIESGFAHLPLGCRIELQKQSKEVILKNIKGAINNKRRLQALLNRYHQDTNLPLTLTNFLQVNPSVTLEDVYKLSQGKLGGWHWLTNQSIAITEFDQVQIQAYYRAINTQLITCNSLSYLQFLQSLCQHDFDLTELKNIPNSAVFALMTHYNFWEKSAKQTGHKDITTSLKALANRQLQSELSDVLNILINRIHHQEQSLSGLPNTALQLHSRYSREQILAAIGASTFEKKSPAREGVLELKSHNIELLFVTLTKCEKTYSPTTLYKDFAISSTRFHSQSQNSARPERGKGLSYITHQKTGKCIFLFVREQNKDENGRTMGFVNFGEVQYVTHTGSQPMDITWELLHPMPSELWHEAGKLAVG</sequence>
<dbReference type="InterPro" id="IPR025202">
    <property type="entry name" value="PLD-like_dom"/>
</dbReference>
<dbReference type="SMART" id="SM00487">
    <property type="entry name" value="DEXDc"/>
    <property type="match status" value="1"/>
</dbReference>
<dbReference type="PATRIC" id="fig|1365257.3.peg.652"/>
<evidence type="ECO:0008006" key="5">
    <source>
        <dbReference type="Google" id="ProtNLM"/>
    </source>
</evidence>
<dbReference type="PROSITE" id="PS51194">
    <property type="entry name" value="HELICASE_CTER"/>
    <property type="match status" value="1"/>
</dbReference>
<feature type="domain" description="Helicase C-terminal" evidence="2">
    <location>
        <begin position="552"/>
        <end position="701"/>
    </location>
</feature>
<dbReference type="Pfam" id="PF00271">
    <property type="entry name" value="Helicase_C"/>
    <property type="match status" value="1"/>
</dbReference>
<dbReference type="InterPro" id="IPR052511">
    <property type="entry name" value="ATP-dep_Helicase"/>
</dbReference>
<gene>
    <name evidence="3" type="ORF">N478_11285</name>
</gene>
<dbReference type="GO" id="GO:0003677">
    <property type="term" value="F:DNA binding"/>
    <property type="evidence" value="ECO:0007669"/>
    <property type="project" value="InterPro"/>
</dbReference>
<dbReference type="InterPro" id="IPR021835">
    <property type="entry name" value="DUF3427"/>
</dbReference>
<dbReference type="CDD" id="cd09203">
    <property type="entry name" value="PLDc_N_DEXD_b1"/>
    <property type="match status" value="1"/>
</dbReference>
<organism evidence="3 4">
    <name type="scientific">Pseudoalteromonas luteoviolacea S4060-1</name>
    <dbReference type="NCBI Taxonomy" id="1365257"/>
    <lineage>
        <taxon>Bacteria</taxon>
        <taxon>Pseudomonadati</taxon>
        <taxon>Pseudomonadota</taxon>
        <taxon>Gammaproteobacteria</taxon>
        <taxon>Alteromonadales</taxon>
        <taxon>Pseudoalteromonadaceae</taxon>
        <taxon>Pseudoalteromonas</taxon>
    </lineage>
</organism>
<accession>A0A167NZS6</accession>
<protein>
    <recommendedName>
        <fullName evidence="5">Restriction endonuclease subunit R</fullName>
    </recommendedName>
</protein>
<dbReference type="GO" id="GO:0016887">
    <property type="term" value="F:ATP hydrolysis activity"/>
    <property type="evidence" value="ECO:0007669"/>
    <property type="project" value="TreeGrafter"/>
</dbReference>
<dbReference type="PANTHER" id="PTHR47962">
    <property type="entry name" value="ATP-DEPENDENT HELICASE LHR-RELATED-RELATED"/>
    <property type="match status" value="1"/>
</dbReference>
<dbReference type="EMBL" id="AUXX01000005">
    <property type="protein sequence ID" value="KZN69208.1"/>
    <property type="molecule type" value="Genomic_DNA"/>
</dbReference>
<dbReference type="InterPro" id="IPR006935">
    <property type="entry name" value="Helicase/UvrB_N"/>
</dbReference>
<dbReference type="Pfam" id="PF11907">
    <property type="entry name" value="DUF3427"/>
    <property type="match status" value="1"/>
</dbReference>
<evidence type="ECO:0000313" key="4">
    <source>
        <dbReference type="Proteomes" id="UP000076661"/>
    </source>
</evidence>
<dbReference type="InterPro" id="IPR001650">
    <property type="entry name" value="Helicase_C-like"/>
</dbReference>
<dbReference type="GO" id="GO:0005524">
    <property type="term" value="F:ATP binding"/>
    <property type="evidence" value="ECO:0007669"/>
    <property type="project" value="InterPro"/>
</dbReference>
<dbReference type="InterPro" id="IPR027417">
    <property type="entry name" value="P-loop_NTPase"/>
</dbReference>
<dbReference type="AlphaFoldDB" id="A0A167NZS6"/>
<dbReference type="CDD" id="cd18032">
    <property type="entry name" value="DEXHc_RE_I_III_res"/>
    <property type="match status" value="1"/>
</dbReference>
<reference evidence="3 4" key="1">
    <citation type="submission" date="2013-07" db="EMBL/GenBank/DDBJ databases">
        <title>Comparative Genomic and Metabolomic Analysis of Twelve Strains of Pseudoalteromonas luteoviolacea.</title>
        <authorList>
            <person name="Vynne N.G."/>
            <person name="Mansson M."/>
            <person name="Gram L."/>
        </authorList>
    </citation>
    <scope>NUCLEOTIDE SEQUENCE [LARGE SCALE GENOMIC DNA]</scope>
    <source>
        <strain evidence="3 4">S4060-1</strain>
    </source>
</reference>
<evidence type="ECO:0000313" key="3">
    <source>
        <dbReference type="EMBL" id="KZN69208.1"/>
    </source>
</evidence>
<comment type="caution">
    <text evidence="3">The sequence shown here is derived from an EMBL/GenBank/DDBJ whole genome shotgun (WGS) entry which is preliminary data.</text>
</comment>
<name>A0A167NZS6_9GAMM</name>
<dbReference type="RefSeq" id="WP_063379965.1">
    <property type="nucleotide sequence ID" value="NZ_AUXX01000005.1"/>
</dbReference>
<dbReference type="SMART" id="SM00490">
    <property type="entry name" value="HELICc"/>
    <property type="match status" value="1"/>
</dbReference>
<dbReference type="SUPFAM" id="SSF56024">
    <property type="entry name" value="Phospholipase D/nuclease"/>
    <property type="match status" value="1"/>
</dbReference>
<dbReference type="SUPFAM" id="SSF52540">
    <property type="entry name" value="P-loop containing nucleoside triphosphate hydrolases"/>
    <property type="match status" value="1"/>
</dbReference>
<dbReference type="PANTHER" id="PTHR47962:SF7">
    <property type="entry name" value="MITOCHONDRIAL ATP-DEPENDENT HELICASE IRC3-RELATED"/>
    <property type="match status" value="1"/>
</dbReference>
<evidence type="ECO:0000259" key="2">
    <source>
        <dbReference type="PROSITE" id="PS51194"/>
    </source>
</evidence>
<dbReference type="CDD" id="cd18799">
    <property type="entry name" value="SF2_C_EcoAI-like"/>
    <property type="match status" value="1"/>
</dbReference>